<dbReference type="InterPro" id="IPR001128">
    <property type="entry name" value="Cyt_P450"/>
</dbReference>
<evidence type="ECO:0000256" key="14">
    <source>
        <dbReference type="SAM" id="Phobius"/>
    </source>
</evidence>
<dbReference type="Proteomes" id="UP000516437">
    <property type="component" value="Chromosome 3"/>
</dbReference>
<evidence type="ECO:0000256" key="2">
    <source>
        <dbReference type="ARBA" id="ARBA00004370"/>
    </source>
</evidence>
<dbReference type="FunFam" id="1.10.630.10:FF:000026">
    <property type="entry name" value="Cytochrome P450 82C4"/>
    <property type="match status" value="1"/>
</dbReference>
<dbReference type="GO" id="GO:0016705">
    <property type="term" value="F:oxidoreductase activity, acting on paired donors, with incorporation or reduction of molecular oxygen"/>
    <property type="evidence" value="ECO:0007669"/>
    <property type="project" value="InterPro"/>
</dbReference>
<comment type="caution">
    <text evidence="15">The sequence shown here is derived from an EMBL/GenBank/DDBJ whole genome shotgun (WGS) entry which is preliminary data.</text>
</comment>
<gene>
    <name evidence="15" type="ORF">CJ030_MR3G018328</name>
</gene>
<evidence type="ECO:0000256" key="3">
    <source>
        <dbReference type="ARBA" id="ARBA00010617"/>
    </source>
</evidence>
<keyword evidence="5 14" id="KW-0812">Transmembrane</keyword>
<evidence type="ECO:0000256" key="11">
    <source>
        <dbReference type="ARBA" id="ARBA00023136"/>
    </source>
</evidence>
<evidence type="ECO:0000256" key="9">
    <source>
        <dbReference type="ARBA" id="ARBA00023004"/>
    </source>
</evidence>
<comment type="subcellular location">
    <subcellularLocation>
        <location evidence="2">Membrane</location>
    </subcellularLocation>
</comment>
<proteinExistence type="inferred from homology"/>
<keyword evidence="9 12" id="KW-0408">Iron</keyword>
<evidence type="ECO:0000256" key="12">
    <source>
        <dbReference type="PIRSR" id="PIRSR602401-1"/>
    </source>
</evidence>
<dbReference type="OrthoDB" id="2789670at2759"/>
<dbReference type="InterPro" id="IPR050651">
    <property type="entry name" value="Plant_Cytochrome_P450_Monoox"/>
</dbReference>
<dbReference type="InterPro" id="IPR036396">
    <property type="entry name" value="Cyt_P450_sf"/>
</dbReference>
<keyword evidence="8 13" id="KW-0560">Oxidoreductase</keyword>
<dbReference type="AlphaFoldDB" id="A0A6A1W451"/>
<evidence type="ECO:0000313" key="16">
    <source>
        <dbReference type="Proteomes" id="UP000516437"/>
    </source>
</evidence>
<sequence length="544" mass="61178">MGWKEAIATRLSHQETIEEATMLLPELSPTNVLATILGPFLFLLFLLWISRRVQKTAPQKALPPEAGGAWPVIGHLHRIGGSQLAHITLGNMAEKYGPLFSIWLGVHRTLVVSSWEVAKECFTTNDKAFASRSKALATDVMTYDYAMFGVSPYGPYWRQVRKIVTLELLSNHRLETFKHIREAEVSTSIKEVYQLWDKNNKVLVEMKRWFGDVMFNVVLKMIVGKRFAGDASKEENKANDRCREGLRALFDLTGTFVVSDALPYLSWLDLGGYKKAMKKTAKKLDQVAEEWLQEHKQRKIRSEEKGHSDFMDVMLSIVDDTITSSYDADTVTKATCLGLILGAADTTTVTLTWALSLLLNNPETLKKAKEELDLHVGRKRQVKESDVKNLVYLHAILKETLRLYPAGPLSVRHESIEDCTLAGYHIPAGTRLIVNLSKLHRDPQVWEDPNEFRPERFLTIKKDVDIRGQNFELMPFGSGRRMCPGVSFALQVVHLTLASLLHAFEIVTPSGAPVDMAENVGLTNLKASPLDVQLTPRLPAQAYA</sequence>
<evidence type="ECO:0000256" key="1">
    <source>
        <dbReference type="ARBA" id="ARBA00001971"/>
    </source>
</evidence>
<dbReference type="GO" id="GO:0020037">
    <property type="term" value="F:heme binding"/>
    <property type="evidence" value="ECO:0007669"/>
    <property type="project" value="InterPro"/>
</dbReference>
<dbReference type="GO" id="GO:0016020">
    <property type="term" value="C:membrane"/>
    <property type="evidence" value="ECO:0007669"/>
    <property type="project" value="UniProtKB-SubCell"/>
</dbReference>
<feature type="binding site" description="axial binding residue" evidence="12">
    <location>
        <position position="483"/>
    </location>
    <ligand>
        <name>heme</name>
        <dbReference type="ChEBI" id="CHEBI:30413"/>
    </ligand>
    <ligandPart>
        <name>Fe</name>
        <dbReference type="ChEBI" id="CHEBI:18248"/>
    </ligandPart>
</feature>
<dbReference type="Pfam" id="PF00067">
    <property type="entry name" value="p450"/>
    <property type="match status" value="1"/>
</dbReference>
<keyword evidence="4 12" id="KW-0349">Heme</keyword>
<dbReference type="GO" id="GO:0005506">
    <property type="term" value="F:iron ion binding"/>
    <property type="evidence" value="ECO:0007669"/>
    <property type="project" value="InterPro"/>
</dbReference>
<evidence type="ECO:0000256" key="10">
    <source>
        <dbReference type="ARBA" id="ARBA00023033"/>
    </source>
</evidence>
<dbReference type="GO" id="GO:0004497">
    <property type="term" value="F:monooxygenase activity"/>
    <property type="evidence" value="ECO:0007669"/>
    <property type="project" value="UniProtKB-KW"/>
</dbReference>
<dbReference type="PROSITE" id="PS00086">
    <property type="entry name" value="CYTOCHROME_P450"/>
    <property type="match status" value="1"/>
</dbReference>
<dbReference type="PANTHER" id="PTHR47947">
    <property type="entry name" value="CYTOCHROME P450 82C3-RELATED"/>
    <property type="match status" value="1"/>
</dbReference>
<feature type="transmembrane region" description="Helical" evidence="14">
    <location>
        <begin position="32"/>
        <end position="50"/>
    </location>
</feature>
<evidence type="ECO:0000256" key="5">
    <source>
        <dbReference type="ARBA" id="ARBA00022692"/>
    </source>
</evidence>
<protein>
    <submittedName>
        <fullName evidence="15">Cytochrome P450 82A3</fullName>
    </submittedName>
</protein>
<accession>A0A6A1W451</accession>
<dbReference type="InterPro" id="IPR017972">
    <property type="entry name" value="Cyt_P450_CS"/>
</dbReference>
<keyword evidence="7 14" id="KW-1133">Transmembrane helix</keyword>
<keyword evidence="16" id="KW-1185">Reference proteome</keyword>
<evidence type="ECO:0000313" key="15">
    <source>
        <dbReference type="EMBL" id="KAB1220002.1"/>
    </source>
</evidence>
<organism evidence="15 16">
    <name type="scientific">Morella rubra</name>
    <name type="common">Chinese bayberry</name>
    <dbReference type="NCBI Taxonomy" id="262757"/>
    <lineage>
        <taxon>Eukaryota</taxon>
        <taxon>Viridiplantae</taxon>
        <taxon>Streptophyta</taxon>
        <taxon>Embryophyta</taxon>
        <taxon>Tracheophyta</taxon>
        <taxon>Spermatophyta</taxon>
        <taxon>Magnoliopsida</taxon>
        <taxon>eudicotyledons</taxon>
        <taxon>Gunneridae</taxon>
        <taxon>Pentapetalae</taxon>
        <taxon>rosids</taxon>
        <taxon>fabids</taxon>
        <taxon>Fagales</taxon>
        <taxon>Myricaceae</taxon>
        <taxon>Morella</taxon>
    </lineage>
</organism>
<dbReference type="InterPro" id="IPR002401">
    <property type="entry name" value="Cyt_P450_E_grp-I"/>
</dbReference>
<dbReference type="SUPFAM" id="SSF48264">
    <property type="entry name" value="Cytochrome P450"/>
    <property type="match status" value="1"/>
</dbReference>
<dbReference type="PRINTS" id="PR00385">
    <property type="entry name" value="P450"/>
</dbReference>
<evidence type="ECO:0000256" key="7">
    <source>
        <dbReference type="ARBA" id="ARBA00022989"/>
    </source>
</evidence>
<keyword evidence="6 12" id="KW-0479">Metal-binding</keyword>
<name>A0A6A1W451_9ROSI</name>
<dbReference type="CDD" id="cd20654">
    <property type="entry name" value="CYP82"/>
    <property type="match status" value="1"/>
</dbReference>
<dbReference type="PANTHER" id="PTHR47947:SF26">
    <property type="entry name" value="CYTOCHROME P450"/>
    <property type="match status" value="1"/>
</dbReference>
<evidence type="ECO:0000256" key="8">
    <source>
        <dbReference type="ARBA" id="ARBA00023002"/>
    </source>
</evidence>
<evidence type="ECO:0000256" key="6">
    <source>
        <dbReference type="ARBA" id="ARBA00022723"/>
    </source>
</evidence>
<comment type="cofactor">
    <cofactor evidence="1 12">
        <name>heme</name>
        <dbReference type="ChEBI" id="CHEBI:30413"/>
    </cofactor>
</comment>
<keyword evidence="11 14" id="KW-0472">Membrane</keyword>
<dbReference type="PRINTS" id="PR00463">
    <property type="entry name" value="EP450I"/>
</dbReference>
<dbReference type="Gene3D" id="1.10.630.10">
    <property type="entry name" value="Cytochrome P450"/>
    <property type="match status" value="1"/>
</dbReference>
<comment type="similarity">
    <text evidence="3 13">Belongs to the cytochrome P450 family.</text>
</comment>
<evidence type="ECO:0000256" key="4">
    <source>
        <dbReference type="ARBA" id="ARBA00022617"/>
    </source>
</evidence>
<reference evidence="15 16" key="1">
    <citation type="journal article" date="2019" name="Plant Biotechnol. J.">
        <title>The red bayberry genome and genetic basis of sex determination.</title>
        <authorList>
            <person name="Jia H.M."/>
            <person name="Jia H.J."/>
            <person name="Cai Q.L."/>
            <person name="Wang Y."/>
            <person name="Zhao H.B."/>
            <person name="Yang W.F."/>
            <person name="Wang G.Y."/>
            <person name="Li Y.H."/>
            <person name="Zhan D.L."/>
            <person name="Shen Y.T."/>
            <person name="Niu Q.F."/>
            <person name="Chang L."/>
            <person name="Qiu J."/>
            <person name="Zhao L."/>
            <person name="Xie H.B."/>
            <person name="Fu W.Y."/>
            <person name="Jin J."/>
            <person name="Li X.W."/>
            <person name="Jiao Y."/>
            <person name="Zhou C.C."/>
            <person name="Tu T."/>
            <person name="Chai C.Y."/>
            <person name="Gao J.L."/>
            <person name="Fan L.J."/>
            <person name="van de Weg E."/>
            <person name="Wang J.Y."/>
            <person name="Gao Z.S."/>
        </authorList>
    </citation>
    <scope>NUCLEOTIDE SEQUENCE [LARGE SCALE GENOMIC DNA]</scope>
    <source>
        <tissue evidence="15">Leaves</tissue>
    </source>
</reference>
<keyword evidence="10 13" id="KW-0503">Monooxygenase</keyword>
<dbReference type="EMBL" id="RXIC02000021">
    <property type="protein sequence ID" value="KAB1220002.1"/>
    <property type="molecule type" value="Genomic_DNA"/>
</dbReference>
<evidence type="ECO:0000256" key="13">
    <source>
        <dbReference type="RuleBase" id="RU000461"/>
    </source>
</evidence>